<evidence type="ECO:0000259" key="8">
    <source>
        <dbReference type="PROSITE" id="PS50850"/>
    </source>
</evidence>
<organism evidence="9 10">
    <name type="scientific">Cryptococcus floricola</name>
    <dbReference type="NCBI Taxonomy" id="2591691"/>
    <lineage>
        <taxon>Eukaryota</taxon>
        <taxon>Fungi</taxon>
        <taxon>Dikarya</taxon>
        <taxon>Basidiomycota</taxon>
        <taxon>Agaricomycotina</taxon>
        <taxon>Tremellomycetes</taxon>
        <taxon>Tremellales</taxon>
        <taxon>Cryptococcaceae</taxon>
        <taxon>Cryptococcus</taxon>
    </lineage>
</organism>
<gene>
    <name evidence="9" type="ORF">B9479_001303</name>
</gene>
<feature type="transmembrane region" description="Helical" evidence="7">
    <location>
        <begin position="317"/>
        <end position="341"/>
    </location>
</feature>
<name>A0A5D3B4P9_9TREE</name>
<feature type="transmembrane region" description="Helical" evidence="7">
    <location>
        <begin position="185"/>
        <end position="205"/>
    </location>
</feature>
<keyword evidence="3 7" id="KW-0812">Transmembrane</keyword>
<protein>
    <recommendedName>
        <fullName evidence="8">Major facilitator superfamily (MFS) profile domain-containing protein</fullName>
    </recommendedName>
</protein>
<reference evidence="9 10" key="1">
    <citation type="submission" date="2017-05" db="EMBL/GenBank/DDBJ databases">
        <title>The Genome Sequence of Tsuchiyaea wingfieldii DSM 27421.</title>
        <authorList>
            <person name="Cuomo C."/>
            <person name="Passer A."/>
            <person name="Billmyre B."/>
            <person name="Heitman J."/>
        </authorList>
    </citation>
    <scope>NUCLEOTIDE SEQUENCE [LARGE SCALE GENOMIC DNA]</scope>
    <source>
        <strain evidence="9 10">DSM 27421</strain>
    </source>
</reference>
<dbReference type="InterPro" id="IPR020846">
    <property type="entry name" value="MFS_dom"/>
</dbReference>
<evidence type="ECO:0000256" key="2">
    <source>
        <dbReference type="ARBA" id="ARBA00022448"/>
    </source>
</evidence>
<evidence type="ECO:0000313" key="10">
    <source>
        <dbReference type="Proteomes" id="UP000322245"/>
    </source>
</evidence>
<feature type="transmembrane region" description="Helical" evidence="7">
    <location>
        <begin position="248"/>
        <end position="267"/>
    </location>
</feature>
<feature type="transmembrane region" description="Helical" evidence="7">
    <location>
        <begin position="475"/>
        <end position="496"/>
    </location>
</feature>
<dbReference type="GO" id="GO:0016020">
    <property type="term" value="C:membrane"/>
    <property type="evidence" value="ECO:0007669"/>
    <property type="project" value="UniProtKB-SubCell"/>
</dbReference>
<dbReference type="InterPro" id="IPR036259">
    <property type="entry name" value="MFS_trans_sf"/>
</dbReference>
<comment type="caution">
    <text evidence="9">The sequence shown here is derived from an EMBL/GenBank/DDBJ whole genome shotgun (WGS) entry which is preliminary data.</text>
</comment>
<feature type="transmembrane region" description="Helical" evidence="7">
    <location>
        <begin position="382"/>
        <end position="399"/>
    </location>
</feature>
<feature type="transmembrane region" description="Helical" evidence="7">
    <location>
        <begin position="411"/>
        <end position="430"/>
    </location>
</feature>
<evidence type="ECO:0000256" key="6">
    <source>
        <dbReference type="SAM" id="MobiDB-lite"/>
    </source>
</evidence>
<comment type="subcellular location">
    <subcellularLocation>
        <location evidence="1">Membrane</location>
        <topology evidence="1">Multi-pass membrane protein</topology>
    </subcellularLocation>
</comment>
<dbReference type="PANTHER" id="PTHR43791">
    <property type="entry name" value="PERMEASE-RELATED"/>
    <property type="match status" value="1"/>
</dbReference>
<evidence type="ECO:0000256" key="1">
    <source>
        <dbReference type="ARBA" id="ARBA00004141"/>
    </source>
</evidence>
<dbReference type="PANTHER" id="PTHR43791:SF55">
    <property type="entry name" value="TRANSPORTER, PUTATIVE (AFU_ORTHOLOGUE AFUA_6G01820)-RELATED"/>
    <property type="match status" value="1"/>
</dbReference>
<evidence type="ECO:0000256" key="5">
    <source>
        <dbReference type="ARBA" id="ARBA00023136"/>
    </source>
</evidence>
<dbReference type="Proteomes" id="UP000322245">
    <property type="component" value="Unassembled WGS sequence"/>
</dbReference>
<dbReference type="EMBL" id="NIDF01000008">
    <property type="protein sequence ID" value="TYJ57948.1"/>
    <property type="molecule type" value="Genomic_DNA"/>
</dbReference>
<keyword evidence="2" id="KW-0813">Transport</keyword>
<evidence type="ECO:0000256" key="7">
    <source>
        <dbReference type="SAM" id="Phobius"/>
    </source>
</evidence>
<dbReference type="AlphaFoldDB" id="A0A5D3B4P9"/>
<dbReference type="SUPFAM" id="SSF103473">
    <property type="entry name" value="MFS general substrate transporter"/>
    <property type="match status" value="1"/>
</dbReference>
<evidence type="ECO:0000313" key="9">
    <source>
        <dbReference type="EMBL" id="TYJ57948.1"/>
    </source>
</evidence>
<keyword evidence="5 7" id="KW-0472">Membrane</keyword>
<feature type="transmembrane region" description="Helical" evidence="7">
    <location>
        <begin position="442"/>
        <end position="463"/>
    </location>
</feature>
<dbReference type="Pfam" id="PF07690">
    <property type="entry name" value="MFS_1"/>
    <property type="match status" value="1"/>
</dbReference>
<evidence type="ECO:0000256" key="3">
    <source>
        <dbReference type="ARBA" id="ARBA00022692"/>
    </source>
</evidence>
<feature type="transmembrane region" description="Helical" evidence="7">
    <location>
        <begin position="217"/>
        <end position="236"/>
    </location>
</feature>
<accession>A0A5D3B4P9</accession>
<dbReference type="GO" id="GO:0022857">
    <property type="term" value="F:transmembrane transporter activity"/>
    <property type="evidence" value="ECO:0007669"/>
    <property type="project" value="InterPro"/>
</dbReference>
<feature type="transmembrane region" description="Helical" evidence="7">
    <location>
        <begin position="132"/>
        <end position="149"/>
    </location>
</feature>
<feature type="transmembrane region" description="Helical" evidence="7">
    <location>
        <begin position="77"/>
        <end position="94"/>
    </location>
</feature>
<keyword evidence="10" id="KW-1185">Reference proteome</keyword>
<feature type="compositionally biased region" description="Basic and acidic residues" evidence="6">
    <location>
        <begin position="505"/>
        <end position="515"/>
    </location>
</feature>
<evidence type="ECO:0000256" key="4">
    <source>
        <dbReference type="ARBA" id="ARBA00022989"/>
    </source>
</evidence>
<sequence length="554" mass="60934">MAFDIAGAEYLMCFGSGASPESQIQRLLGAAGLPRRYPPSVFEKLWQSAVSFKMSDTTQKVDDEQYLALEKKVVRKIDAILLPIMLITYGLQYYDKSVLGTAAIYGIIKDLGLSETINGVTYTTKYSTATAAFYYGYIVAVLPMGLIFARAPLVKTAALCVLIWGLVAILTVVCTNYRGFVAQRVILGFVESAVSPAFVAICALWWKPQEQAKRIGFFYSATGVFSMFSSLVNIGLGKTGGTHPWKSMYYFCGSLTIFWAFIIYFVAPEHPLKPGRWFSEQERAVLARRYSENTFGASQQSLKGYQVVEAVTDVKTWIYLLMGAAIYICNGSVTAFGAKIISSWGYTSLQTNALMVPGGFFTIVTIAIFSYYADKYKNIRTLLLPLSCVPVVIGAIVVWTAPMNVIAGPLIGYYLVATFGAPYVLLLTLASSNTAGATKKGVTSGFIFIGYNVGNIVSAYLVFAQEKAIRYRSTWISVIVAMVFASLASIGLRYLYIHENKKRDETTPVKTAPEREEVDEEKVLGSGESAPSLLSSTTVVDKSDKERPEFRYTL</sequence>
<proteinExistence type="predicted"/>
<feature type="region of interest" description="Disordered" evidence="6">
    <location>
        <begin position="505"/>
        <end position="554"/>
    </location>
</feature>
<feature type="transmembrane region" description="Helical" evidence="7">
    <location>
        <begin position="156"/>
        <end position="179"/>
    </location>
</feature>
<dbReference type="InterPro" id="IPR011701">
    <property type="entry name" value="MFS"/>
</dbReference>
<feature type="transmembrane region" description="Helical" evidence="7">
    <location>
        <begin position="353"/>
        <end position="373"/>
    </location>
</feature>
<keyword evidence="4 7" id="KW-1133">Transmembrane helix</keyword>
<feature type="domain" description="Major facilitator superfamily (MFS) profile" evidence="8">
    <location>
        <begin position="81"/>
        <end position="503"/>
    </location>
</feature>
<feature type="compositionally biased region" description="Basic and acidic residues" evidence="6">
    <location>
        <begin position="541"/>
        <end position="554"/>
    </location>
</feature>
<dbReference type="Gene3D" id="1.20.1250.20">
    <property type="entry name" value="MFS general substrate transporter like domains"/>
    <property type="match status" value="2"/>
</dbReference>
<dbReference type="PROSITE" id="PS50850">
    <property type="entry name" value="MFS"/>
    <property type="match status" value="1"/>
</dbReference>